<keyword evidence="10" id="KW-0001">2Fe-2S</keyword>
<sequence length="679" mass="74992">MPNVTINGKKLVVGSGCTVIQACQVAGVEVPRFCYHERLKIAGNCRMCLVEVEGGPPKLVASCATPVVENMVVHTDTPKIRAAREGVMEFLLANHPLDCPICDQGGECDLQDQAMLYGKGEGRFSYAKRSVQKKDFGPLISTEMNRCIHCTRCIRFLSDVAGVEELGMVNRGADSEISTYIQKSLSSELSGNIIDLCPVGALTSKPYAFTARPWELTKIESVDVLDAVGSNIRIDVRGQTVMRVLPRLNEEINEEWLSDRSRFSYDGLRVQRLDRCYVRVNGKLRESTWKKAISEIVKQIDHVNREEIAAVAGDLADVESVFLLKRMLNKLGVSKTECRQDGASYMVSERDFYIFNTTFAGIEESDFCFLVGVNLRMDAPLIAARIRKRWLSGNYTVVGLGSDARYAFDVSSIGNDVATLVEIASGRNQKFKDLLGGSRRPMMIIGPDVLSRTDANYIISLLRAIAERFGFFQENFNGFSVLQRHSGTVGALDVGFYHQDGLKGVLDSGTKFVYLLGADDCVDSIPEGAFVVYQGHHGDRGASRADVILPGCSYVEKDAIYVNTEGRAQLAFRAVFPPGEARDDREIIAELAQVLGIPFGNISLPLIRAKLEKLGPHFKCLGVCVPSGPSRYEFMGEAVFADEVISFKKRNFYMSNVISRASSTMAKCSEEFNDLSYSL</sequence>
<dbReference type="KEGG" id="nef:GP480_00215"/>
<dbReference type="Pfam" id="PF22117">
    <property type="entry name" value="Fer4_Nqo3"/>
    <property type="match status" value="1"/>
</dbReference>
<gene>
    <name evidence="14" type="ORF">GP480_00215</name>
</gene>
<dbReference type="Pfam" id="PF00384">
    <property type="entry name" value="Molybdopterin"/>
    <property type="match status" value="1"/>
</dbReference>
<dbReference type="EC" id="7.1.1.-" evidence="10"/>
<feature type="domain" description="4Fe-4S His(Cys)3-ligated-type" evidence="13">
    <location>
        <begin position="79"/>
        <end position="118"/>
    </location>
</feature>
<dbReference type="PROSITE" id="PS00641">
    <property type="entry name" value="COMPLEX1_75K_1"/>
    <property type="match status" value="1"/>
</dbReference>
<dbReference type="CDD" id="cd00207">
    <property type="entry name" value="fer2"/>
    <property type="match status" value="1"/>
</dbReference>
<dbReference type="InterPro" id="IPR019574">
    <property type="entry name" value="NADH_UbQ_OxRdtase_Gsu_4Fe4S-bd"/>
</dbReference>
<comment type="catalytic activity">
    <reaction evidence="9 10">
        <text>a quinone + NADH + 5 H(+)(in) = a quinol + NAD(+) + 4 H(+)(out)</text>
        <dbReference type="Rhea" id="RHEA:57888"/>
        <dbReference type="ChEBI" id="CHEBI:15378"/>
        <dbReference type="ChEBI" id="CHEBI:24646"/>
        <dbReference type="ChEBI" id="CHEBI:57540"/>
        <dbReference type="ChEBI" id="CHEBI:57945"/>
        <dbReference type="ChEBI" id="CHEBI:132124"/>
    </reaction>
</comment>
<dbReference type="Pfam" id="PF10588">
    <property type="entry name" value="NADH-G_4Fe-4S_3"/>
    <property type="match status" value="1"/>
</dbReference>
<dbReference type="InterPro" id="IPR050123">
    <property type="entry name" value="Prok_molybdopt-oxidoreductase"/>
</dbReference>
<dbReference type="PROSITE" id="PS51839">
    <property type="entry name" value="4FE4S_HC3"/>
    <property type="match status" value="1"/>
</dbReference>
<dbReference type="PROSITE" id="PS51669">
    <property type="entry name" value="4FE4S_MOW_BIS_MGD"/>
    <property type="match status" value="1"/>
</dbReference>
<dbReference type="InterPro" id="IPR036010">
    <property type="entry name" value="2Fe-2S_ferredoxin-like_sf"/>
</dbReference>
<evidence type="ECO:0000259" key="13">
    <source>
        <dbReference type="PROSITE" id="PS51839"/>
    </source>
</evidence>
<evidence type="ECO:0000256" key="8">
    <source>
        <dbReference type="ARBA" id="ARBA00023027"/>
    </source>
</evidence>
<evidence type="ECO:0000256" key="10">
    <source>
        <dbReference type="RuleBase" id="RU003525"/>
    </source>
</evidence>
<dbReference type="SUPFAM" id="SSF53706">
    <property type="entry name" value="Formate dehydrogenase/DMSO reductase, domains 1-3"/>
    <property type="match status" value="1"/>
</dbReference>
<dbReference type="Pfam" id="PF09326">
    <property type="entry name" value="NADH_dhqG_C"/>
    <property type="match status" value="1"/>
</dbReference>
<dbReference type="EMBL" id="CP047224">
    <property type="protein sequence ID" value="QHD64907.1"/>
    <property type="molecule type" value="Genomic_DNA"/>
</dbReference>
<evidence type="ECO:0000256" key="1">
    <source>
        <dbReference type="ARBA" id="ARBA00001966"/>
    </source>
</evidence>
<feature type="domain" description="2Fe-2S ferredoxin-type" evidence="11">
    <location>
        <begin position="2"/>
        <end position="79"/>
    </location>
</feature>
<comment type="cofactor">
    <cofactor evidence="1 10">
        <name>[4Fe-4S] cluster</name>
        <dbReference type="ChEBI" id="CHEBI:49883"/>
    </cofactor>
</comment>
<dbReference type="SUPFAM" id="SSF54862">
    <property type="entry name" value="4Fe-4S ferredoxins"/>
    <property type="match status" value="1"/>
</dbReference>
<feature type="domain" description="4Fe-4S Mo/W bis-MGD-type" evidence="12">
    <location>
        <begin position="216"/>
        <end position="272"/>
    </location>
</feature>
<protein>
    <recommendedName>
        <fullName evidence="10">NADH-quinone oxidoreductase</fullName>
        <ecNumber evidence="10">7.1.1.-</ecNumber>
    </recommendedName>
</protein>
<dbReference type="FunFam" id="3.10.20.740:FF:000001">
    <property type="entry name" value="NADH-quinone oxidoreductase subunit G"/>
    <property type="match status" value="1"/>
</dbReference>
<dbReference type="InterPro" id="IPR006963">
    <property type="entry name" value="Mopterin_OxRdtase_4Fe-4S_dom"/>
</dbReference>
<dbReference type="FunFam" id="3.30.70.20:FF:000002">
    <property type="entry name" value="NADH-ubiquinone oxidoreductase 75 kDa subunit"/>
    <property type="match status" value="1"/>
</dbReference>
<reference evidence="14 15" key="2">
    <citation type="journal article" date="2020" name="MBio">
        <title>Isolation and Molecular Analysis of a Novel Neorickettsia Species That Causes Potomac Horse Fever.</title>
        <authorList>
            <person name="Teymournejad O."/>
            <person name="Lin M."/>
            <person name="Bekebrede H."/>
            <person name="Kamr A."/>
            <person name="Toribio R.E."/>
            <person name="Arroyo L.G."/>
            <person name="Baird J.D."/>
            <person name="Rikihisa Y."/>
        </authorList>
    </citation>
    <scope>NUCLEOTIDE SEQUENCE [LARGE SCALE GENOMIC DNA]</scope>
    <source>
        <strain evidence="14 15">Fin17</strain>
    </source>
</reference>
<evidence type="ECO:0000256" key="5">
    <source>
        <dbReference type="ARBA" id="ARBA00022967"/>
    </source>
</evidence>
<comment type="similarity">
    <text evidence="2 10">Belongs to the complex I 75 kDa subunit family.</text>
</comment>
<dbReference type="InterPro" id="IPR010228">
    <property type="entry name" value="NADH_UbQ_OxRdtase_Gsu"/>
</dbReference>
<keyword evidence="4 10" id="KW-0479">Metal-binding</keyword>
<dbReference type="Gene3D" id="3.40.50.740">
    <property type="match status" value="1"/>
</dbReference>
<keyword evidence="5 10" id="KW-1278">Translocase</keyword>
<keyword evidence="14" id="KW-0560">Oxidoreductase</keyword>
<dbReference type="InterPro" id="IPR015405">
    <property type="entry name" value="NDUFS1-like_C"/>
</dbReference>
<dbReference type="PANTHER" id="PTHR43105:SF13">
    <property type="entry name" value="NADH-UBIQUINONE OXIDOREDUCTASE 75 KDA SUBUNIT, MITOCHONDRIAL"/>
    <property type="match status" value="1"/>
</dbReference>
<proteinExistence type="inferred from homology"/>
<evidence type="ECO:0000256" key="2">
    <source>
        <dbReference type="ARBA" id="ARBA00005404"/>
    </source>
</evidence>
<reference evidence="14 15" key="1">
    <citation type="journal article" date="2020" name="MBio">
        <title>Erratum for Teymournejad et al., 'Isolation and Molecular Analysis of a Novel Neorickettsia Species That Causes Potomac Horse Fever'.</title>
        <authorList>
            <person name="Teymournejad O."/>
            <person name="Lin M."/>
            <person name="Bekebrede H."/>
            <person name="Kamr A."/>
            <person name="Toribio R.E."/>
            <person name="Arroyo L.G."/>
            <person name="Baird J.D."/>
            <person name="Rikihisa Y."/>
        </authorList>
    </citation>
    <scope>NUCLEOTIDE SEQUENCE [LARGE SCALE GENOMIC DNA]</scope>
    <source>
        <strain evidence="14 15">Fin17</strain>
    </source>
</reference>
<keyword evidence="15" id="KW-1185">Reference proteome</keyword>
<evidence type="ECO:0000256" key="3">
    <source>
        <dbReference type="ARBA" id="ARBA00022485"/>
    </source>
</evidence>
<dbReference type="InterPro" id="IPR054351">
    <property type="entry name" value="NADH_UbQ_OxRdtase_ferredoxin"/>
</dbReference>
<dbReference type="Gene3D" id="3.30.70.20">
    <property type="match status" value="1"/>
</dbReference>
<dbReference type="GO" id="GO:0016020">
    <property type="term" value="C:membrane"/>
    <property type="evidence" value="ECO:0007669"/>
    <property type="project" value="InterPro"/>
</dbReference>
<dbReference type="GO" id="GO:0048038">
    <property type="term" value="F:quinone binding"/>
    <property type="evidence" value="ECO:0007669"/>
    <property type="project" value="UniProtKB-UniRule"/>
</dbReference>
<dbReference type="PROSITE" id="PS00642">
    <property type="entry name" value="COMPLEX1_75K_2"/>
    <property type="match status" value="1"/>
</dbReference>
<dbReference type="FunFam" id="3.30.200.210:FF:000002">
    <property type="entry name" value="NADH-ubiquinone oxidoreductase 75 kDa subunit"/>
    <property type="match status" value="1"/>
</dbReference>
<dbReference type="PANTHER" id="PTHR43105">
    <property type="entry name" value="RESPIRATORY NITRATE REDUCTASE"/>
    <property type="match status" value="1"/>
</dbReference>
<dbReference type="SMART" id="SM00929">
    <property type="entry name" value="NADH-G_4Fe-4S_3"/>
    <property type="match status" value="1"/>
</dbReference>
<dbReference type="GO" id="GO:0008137">
    <property type="term" value="F:NADH dehydrogenase (ubiquinone) activity"/>
    <property type="evidence" value="ECO:0007669"/>
    <property type="project" value="UniProtKB-UniRule"/>
</dbReference>
<dbReference type="InterPro" id="IPR006656">
    <property type="entry name" value="Mopterin_OxRdtase"/>
</dbReference>
<evidence type="ECO:0000259" key="12">
    <source>
        <dbReference type="PROSITE" id="PS51669"/>
    </source>
</evidence>
<dbReference type="GO" id="GO:0051539">
    <property type="term" value="F:4 iron, 4 sulfur cluster binding"/>
    <property type="evidence" value="ECO:0007669"/>
    <property type="project" value="UniProtKB-KW"/>
</dbReference>
<dbReference type="InterPro" id="IPR001041">
    <property type="entry name" value="2Fe-2S_ferredoxin-type"/>
</dbReference>
<evidence type="ECO:0000313" key="14">
    <source>
        <dbReference type="EMBL" id="QHD64907.1"/>
    </source>
</evidence>
<dbReference type="Pfam" id="PF22151">
    <property type="entry name" value="Fer4_NDSU1"/>
    <property type="match status" value="1"/>
</dbReference>
<dbReference type="PROSITE" id="PS51085">
    <property type="entry name" value="2FE2S_FER_2"/>
    <property type="match status" value="1"/>
</dbReference>
<dbReference type="Pfam" id="PF13510">
    <property type="entry name" value="Fer2_4"/>
    <property type="match status" value="1"/>
</dbReference>
<evidence type="ECO:0000259" key="11">
    <source>
        <dbReference type="PROSITE" id="PS51085"/>
    </source>
</evidence>
<evidence type="ECO:0000256" key="4">
    <source>
        <dbReference type="ARBA" id="ARBA00022723"/>
    </source>
</evidence>
<accession>A0A6P1G8V4</accession>
<dbReference type="PROSITE" id="PS00643">
    <property type="entry name" value="COMPLEX1_75K_3"/>
    <property type="match status" value="1"/>
</dbReference>
<keyword evidence="10" id="KW-0874">Quinone</keyword>
<dbReference type="Gene3D" id="3.10.20.740">
    <property type="match status" value="1"/>
</dbReference>
<keyword evidence="8 10" id="KW-0520">NAD</keyword>
<comment type="cofactor">
    <cofactor evidence="10">
        <name>[2Fe-2S] cluster</name>
        <dbReference type="ChEBI" id="CHEBI:190135"/>
    </cofactor>
    <text evidence="10">Binds 1 [2Fe-2S] cluster per subunit.</text>
</comment>
<evidence type="ECO:0000256" key="9">
    <source>
        <dbReference type="ARBA" id="ARBA00047712"/>
    </source>
</evidence>
<comment type="function">
    <text evidence="10">NDH-1 shuttles electrons from NADH, via FMN and iron-sulfur (Fe-S) centers, to quinones in the respiratory chain. Couples the redox reaction to proton translocation (for every two electrons transferred, four hydrogen ions are translocated across the cytoplasmic membrane), and thus conserves the redox energy in a proton gradient.</text>
</comment>
<keyword evidence="3 10" id="KW-0004">4Fe-4S</keyword>
<dbReference type="InterPro" id="IPR000283">
    <property type="entry name" value="NADH_UbQ_OxRdtase_75kDa_su_CS"/>
</dbReference>
<dbReference type="GO" id="GO:0051537">
    <property type="term" value="F:2 iron, 2 sulfur cluster binding"/>
    <property type="evidence" value="ECO:0007669"/>
    <property type="project" value="UniProtKB-UniRule"/>
</dbReference>
<dbReference type="GO" id="GO:0046872">
    <property type="term" value="F:metal ion binding"/>
    <property type="evidence" value="ECO:0007669"/>
    <property type="project" value="UniProtKB-UniRule"/>
</dbReference>
<dbReference type="GO" id="GO:0016651">
    <property type="term" value="F:oxidoreductase activity, acting on NAD(P)H"/>
    <property type="evidence" value="ECO:0007669"/>
    <property type="project" value="InterPro"/>
</dbReference>
<evidence type="ECO:0000256" key="6">
    <source>
        <dbReference type="ARBA" id="ARBA00023004"/>
    </source>
</evidence>
<dbReference type="RefSeq" id="WP_160094802.1">
    <property type="nucleotide sequence ID" value="NZ_CP047224.1"/>
</dbReference>
<dbReference type="Proteomes" id="UP000464912">
    <property type="component" value="Chromosome"/>
</dbReference>
<evidence type="ECO:0000313" key="15">
    <source>
        <dbReference type="Proteomes" id="UP000464912"/>
    </source>
</evidence>
<evidence type="ECO:0000256" key="7">
    <source>
        <dbReference type="ARBA" id="ARBA00023014"/>
    </source>
</evidence>
<keyword evidence="6 10" id="KW-0408">Iron</keyword>
<organism evidence="14 15">
    <name type="scientific">Neorickettsia findlayensis</name>
    <dbReference type="NCBI Taxonomy" id="2686014"/>
    <lineage>
        <taxon>Bacteria</taxon>
        <taxon>Pseudomonadati</taxon>
        <taxon>Pseudomonadota</taxon>
        <taxon>Alphaproteobacteria</taxon>
        <taxon>Rickettsiales</taxon>
        <taxon>Anaplasmataceae</taxon>
        <taxon>Neorickettsia</taxon>
    </lineage>
</organism>
<name>A0A6P1G8V4_9RICK</name>
<dbReference type="GO" id="GO:0042773">
    <property type="term" value="P:ATP synthesis coupled electron transport"/>
    <property type="evidence" value="ECO:0007669"/>
    <property type="project" value="InterPro"/>
</dbReference>
<keyword evidence="7 10" id="KW-0411">Iron-sulfur</keyword>
<dbReference type="NCBIfam" id="TIGR01973">
    <property type="entry name" value="NuoG"/>
    <property type="match status" value="1"/>
</dbReference>
<dbReference type="AlphaFoldDB" id="A0A6P1G8V4"/>
<dbReference type="Gene3D" id="3.30.200.210">
    <property type="match status" value="1"/>
</dbReference>
<dbReference type="SUPFAM" id="SSF54292">
    <property type="entry name" value="2Fe-2S ferredoxin-like"/>
    <property type="match status" value="1"/>
</dbReference>